<protein>
    <recommendedName>
        <fullName evidence="5">CHCH domain-containing protein</fullName>
    </recommendedName>
</protein>
<feature type="region of interest" description="Disordered" evidence="2">
    <location>
        <begin position="16"/>
        <end position="77"/>
    </location>
</feature>
<dbReference type="AlphaFoldDB" id="A0A5P1F4R7"/>
<evidence type="ECO:0000256" key="2">
    <source>
        <dbReference type="SAM" id="MobiDB-lite"/>
    </source>
</evidence>
<accession>A0A5P1F4R7</accession>
<dbReference type="PANTHER" id="PTHR47587">
    <property type="entry name" value="OS05G0103500 PROTEIN"/>
    <property type="match status" value="1"/>
</dbReference>
<proteinExistence type="predicted"/>
<dbReference type="OrthoDB" id="70030at2759"/>
<dbReference type="OMA" id="CARRVKQ"/>
<dbReference type="Proteomes" id="UP000243459">
    <property type="component" value="Chromosome 4"/>
</dbReference>
<gene>
    <name evidence="3" type="ORF">A4U43_C04F22610</name>
</gene>
<evidence type="ECO:0000256" key="1">
    <source>
        <dbReference type="SAM" id="Coils"/>
    </source>
</evidence>
<reference evidence="4" key="1">
    <citation type="journal article" date="2017" name="Nat. Commun.">
        <title>The asparagus genome sheds light on the origin and evolution of a young Y chromosome.</title>
        <authorList>
            <person name="Harkess A."/>
            <person name="Zhou J."/>
            <person name="Xu C."/>
            <person name="Bowers J.E."/>
            <person name="Van der Hulst R."/>
            <person name="Ayyampalayam S."/>
            <person name="Mercati F."/>
            <person name="Riccardi P."/>
            <person name="McKain M.R."/>
            <person name="Kakrana A."/>
            <person name="Tang H."/>
            <person name="Ray J."/>
            <person name="Groenendijk J."/>
            <person name="Arikit S."/>
            <person name="Mathioni S.M."/>
            <person name="Nakano M."/>
            <person name="Shan H."/>
            <person name="Telgmann-Rauber A."/>
            <person name="Kanno A."/>
            <person name="Yue Z."/>
            <person name="Chen H."/>
            <person name="Li W."/>
            <person name="Chen Y."/>
            <person name="Xu X."/>
            <person name="Zhang Y."/>
            <person name="Luo S."/>
            <person name="Chen H."/>
            <person name="Gao J."/>
            <person name="Mao Z."/>
            <person name="Pires J.C."/>
            <person name="Luo M."/>
            <person name="Kudrna D."/>
            <person name="Wing R.A."/>
            <person name="Meyers B.C."/>
            <person name="Yi K."/>
            <person name="Kong H."/>
            <person name="Lavrijsen P."/>
            <person name="Sunseri F."/>
            <person name="Falavigna A."/>
            <person name="Ye Y."/>
            <person name="Leebens-Mack J.H."/>
            <person name="Chen G."/>
        </authorList>
    </citation>
    <scope>NUCLEOTIDE SEQUENCE [LARGE SCALE GENOMIC DNA]</scope>
    <source>
        <strain evidence="4">cv. DH0086</strain>
    </source>
</reference>
<keyword evidence="4" id="KW-1185">Reference proteome</keyword>
<sequence>MGDSYTIQISSNLVNKLARDGEGRKRRTKKSKPKIPEIPNKSEKEPTPSPAAPKTGPSSVWPVQTPVFMPVPDQTPGSAALTELETIRSRIQESENVVKKLEQKELNMTKELNQRAKELRDKEFKLPYQKSMPCGAEREACLQCYQENLKQPLQCAEVVRTFNDCARRARQQQVNGKV</sequence>
<dbReference type="EMBL" id="CM007384">
    <property type="protein sequence ID" value="ONK72733.1"/>
    <property type="molecule type" value="Genomic_DNA"/>
</dbReference>
<evidence type="ECO:0000313" key="4">
    <source>
        <dbReference type="Proteomes" id="UP000243459"/>
    </source>
</evidence>
<evidence type="ECO:0000313" key="3">
    <source>
        <dbReference type="EMBL" id="ONK72733.1"/>
    </source>
</evidence>
<organism evidence="3 4">
    <name type="scientific">Asparagus officinalis</name>
    <name type="common">Garden asparagus</name>
    <dbReference type="NCBI Taxonomy" id="4686"/>
    <lineage>
        <taxon>Eukaryota</taxon>
        <taxon>Viridiplantae</taxon>
        <taxon>Streptophyta</taxon>
        <taxon>Embryophyta</taxon>
        <taxon>Tracheophyta</taxon>
        <taxon>Spermatophyta</taxon>
        <taxon>Magnoliopsida</taxon>
        <taxon>Liliopsida</taxon>
        <taxon>Asparagales</taxon>
        <taxon>Asparagaceae</taxon>
        <taxon>Asparagoideae</taxon>
        <taxon>Asparagus</taxon>
    </lineage>
</organism>
<feature type="compositionally biased region" description="Basic residues" evidence="2">
    <location>
        <begin position="24"/>
        <end position="33"/>
    </location>
</feature>
<keyword evidence="1" id="KW-0175">Coiled coil</keyword>
<dbReference type="PROSITE" id="PS51808">
    <property type="entry name" value="CHCH"/>
    <property type="match status" value="1"/>
</dbReference>
<evidence type="ECO:0008006" key="5">
    <source>
        <dbReference type="Google" id="ProtNLM"/>
    </source>
</evidence>
<feature type="coiled-coil region" evidence="1">
    <location>
        <begin position="84"/>
        <end position="122"/>
    </location>
</feature>
<dbReference type="Gramene" id="ONK72733">
    <property type="protein sequence ID" value="ONK72733"/>
    <property type="gene ID" value="A4U43_C04F22610"/>
</dbReference>
<name>A0A5P1F4R7_ASPOF</name>
<dbReference type="PANTHER" id="PTHR47587:SF2">
    <property type="entry name" value="OS05G0103500 PROTEIN"/>
    <property type="match status" value="1"/>
</dbReference>